<dbReference type="EMBL" id="VEVQ02000010">
    <property type="protein sequence ID" value="NHN27054.1"/>
    <property type="molecule type" value="Genomic_DNA"/>
</dbReference>
<dbReference type="CDD" id="cd12105">
    <property type="entry name" value="HmuY"/>
    <property type="match status" value="1"/>
</dbReference>
<sequence>MKKQFYFLSLIALFFASCSSDDSSTENTDGQVNSPIEEALVSPSLGGPNQQNQVYIDLSTNQQTAILRDSWDLGFSTGSDFRVIINGSIKMAVKQTTSTDISEVQSEDAAVAVGYTTYSTMGYVDNPTGILQGTGEGEGTAIAAISSNNEENKVYLVNLGYEVGTATPTVGSVSTDGDARGWKKIRITKQGDDYVLQYANLDATTAQSVTISKDSEYNFVFVSLNNGQTVNVQPKKNQWDLNFTGFTNYYPFGTSSITYYFSDFVSTNMLGGTEVYEVLATDATQTELEFENFVLSNVDQSKFTISLTDQRIIGSSWRNGGGPSSLPSIKDDRFYILKDVEGNFYKLIFLALTNDNGERGYPVFKYEILK</sequence>
<dbReference type="Pfam" id="PF14064">
    <property type="entry name" value="HmuY"/>
    <property type="match status" value="2"/>
</dbReference>
<evidence type="ECO:0008006" key="4">
    <source>
        <dbReference type="Google" id="ProtNLM"/>
    </source>
</evidence>
<dbReference type="RefSeq" id="WP_140963369.1">
    <property type="nucleotide sequence ID" value="NZ_VEVQ02000010.1"/>
</dbReference>
<gene>
    <name evidence="2" type="ORF">FIA58_015325</name>
</gene>
<reference evidence="3" key="1">
    <citation type="submission" date="2019-05" db="EMBL/GenBank/DDBJ databases">
        <title>Flavobacterium profundi sp. nov., isolated from a deep-sea seamount.</title>
        <authorList>
            <person name="Zhang D.-C."/>
        </authorList>
    </citation>
    <scope>NUCLEOTIDE SEQUENCE [LARGE SCALE GENOMIC DNA]</scope>
    <source>
        <strain evidence="3">EC11</strain>
    </source>
</reference>
<evidence type="ECO:0000256" key="1">
    <source>
        <dbReference type="SAM" id="SignalP"/>
    </source>
</evidence>
<feature type="chain" id="PRO_5045106419" description="HmuY protein" evidence="1">
    <location>
        <begin position="21"/>
        <end position="370"/>
    </location>
</feature>
<name>A0ABX0IZ76_9FLAO</name>
<protein>
    <recommendedName>
        <fullName evidence="4">HmuY protein</fullName>
    </recommendedName>
</protein>
<comment type="caution">
    <text evidence="2">The sequence shown here is derived from an EMBL/GenBank/DDBJ whole genome shotgun (WGS) entry which is preliminary data.</text>
</comment>
<dbReference type="InterPro" id="IPR025921">
    <property type="entry name" value="HmuY"/>
</dbReference>
<accession>A0ABX0IZ76</accession>
<feature type="signal peptide" evidence="1">
    <location>
        <begin position="1"/>
        <end position="20"/>
    </location>
</feature>
<reference evidence="2 3" key="3">
    <citation type="submission" date="2020-02" db="EMBL/GenBank/DDBJ databases">
        <title>Flavobacterium profundi sp. nov., isolated from a deep-sea seamount.</title>
        <authorList>
            <person name="Zhang D.-C."/>
        </authorList>
    </citation>
    <scope>NUCLEOTIDE SEQUENCE [LARGE SCALE GENOMIC DNA]</scope>
    <source>
        <strain evidence="2 3">EC11</strain>
    </source>
</reference>
<reference evidence="2 3" key="2">
    <citation type="submission" date="2019-05" db="EMBL/GenBank/DDBJ databases">
        <authorList>
            <person name="Lianzixin W."/>
        </authorList>
    </citation>
    <scope>NUCLEOTIDE SEQUENCE [LARGE SCALE GENOMIC DNA]</scope>
    <source>
        <strain evidence="2 3">EC11</strain>
    </source>
</reference>
<proteinExistence type="predicted"/>
<organism evidence="2 3">
    <name type="scientific">Flavobacterium jejuense</name>
    <dbReference type="NCBI Taxonomy" id="1544455"/>
    <lineage>
        <taxon>Bacteria</taxon>
        <taxon>Pseudomonadati</taxon>
        <taxon>Bacteroidota</taxon>
        <taxon>Flavobacteriia</taxon>
        <taxon>Flavobacteriales</taxon>
        <taxon>Flavobacteriaceae</taxon>
        <taxon>Flavobacterium</taxon>
    </lineage>
</organism>
<dbReference type="PROSITE" id="PS51257">
    <property type="entry name" value="PROKAR_LIPOPROTEIN"/>
    <property type="match status" value="1"/>
</dbReference>
<dbReference type="Proteomes" id="UP000817854">
    <property type="component" value="Unassembled WGS sequence"/>
</dbReference>
<evidence type="ECO:0000313" key="3">
    <source>
        <dbReference type="Proteomes" id="UP000817854"/>
    </source>
</evidence>
<evidence type="ECO:0000313" key="2">
    <source>
        <dbReference type="EMBL" id="NHN27054.1"/>
    </source>
</evidence>
<keyword evidence="1" id="KW-0732">Signal</keyword>
<keyword evidence="3" id="KW-1185">Reference proteome</keyword>